<dbReference type="GO" id="GO:0003824">
    <property type="term" value="F:catalytic activity"/>
    <property type="evidence" value="ECO:0007669"/>
    <property type="project" value="InterPro"/>
</dbReference>
<dbReference type="Pfam" id="PF01425">
    <property type="entry name" value="Amidase"/>
    <property type="match status" value="1"/>
</dbReference>
<feature type="domain" description="Amidase" evidence="2">
    <location>
        <begin position="31"/>
        <end position="458"/>
    </location>
</feature>
<dbReference type="PROSITE" id="PS00571">
    <property type="entry name" value="AMIDASES"/>
    <property type="match status" value="1"/>
</dbReference>
<dbReference type="PANTHER" id="PTHR11895">
    <property type="entry name" value="TRANSAMIDASE"/>
    <property type="match status" value="1"/>
</dbReference>
<dbReference type="EMBL" id="MDEH01000004">
    <property type="protein sequence ID" value="PPU73053.1"/>
    <property type="molecule type" value="Genomic_DNA"/>
</dbReference>
<organism evidence="3 4">
    <name type="scientific">Xanthomonas melonis</name>
    <dbReference type="NCBI Taxonomy" id="56456"/>
    <lineage>
        <taxon>Bacteria</taxon>
        <taxon>Pseudomonadati</taxon>
        <taxon>Pseudomonadota</taxon>
        <taxon>Gammaproteobacteria</taxon>
        <taxon>Lysobacterales</taxon>
        <taxon>Lysobacteraceae</taxon>
        <taxon>Xanthomonas</taxon>
    </lineage>
</organism>
<reference evidence="3 4" key="1">
    <citation type="submission" date="2016-08" db="EMBL/GenBank/DDBJ databases">
        <authorList>
            <person name="Seilhamer J.J."/>
        </authorList>
    </citation>
    <scope>NUCLEOTIDE SEQUENCE [LARGE SCALE GENOMIC DNA]</scope>
    <source>
        <strain evidence="3 4">CFBP4644</strain>
    </source>
</reference>
<dbReference type="InterPro" id="IPR020556">
    <property type="entry name" value="Amidase_CS"/>
</dbReference>
<dbReference type="InterPro" id="IPR036928">
    <property type="entry name" value="AS_sf"/>
</dbReference>
<evidence type="ECO:0000256" key="1">
    <source>
        <dbReference type="ARBA" id="ARBA00009199"/>
    </source>
</evidence>
<name>A0A2S7DGV0_9XANT</name>
<dbReference type="Gene3D" id="3.90.1300.10">
    <property type="entry name" value="Amidase signature (AS) domain"/>
    <property type="match status" value="1"/>
</dbReference>
<comment type="similarity">
    <text evidence="1">Belongs to the amidase family.</text>
</comment>
<dbReference type="InterPro" id="IPR023631">
    <property type="entry name" value="Amidase_dom"/>
</dbReference>
<dbReference type="Proteomes" id="UP000239865">
    <property type="component" value="Unassembled WGS sequence"/>
</dbReference>
<dbReference type="RefSeq" id="WP_104587102.1">
    <property type="nucleotide sequence ID" value="NZ_JAJGQH010000001.1"/>
</dbReference>
<sequence>MHDIDALLDSHDGVALAALVRRGEIRPLELADAAIARLERVGALNAVAETLYEQARAAARLPAATQGALAGVPTLIKDLFSPLRGARMANGSLAQGEARADLDCEVVARLRRAGCVFLGTTTSPEFGTSYTTESTRFGATANPWDITRSAGGSSGGAAALVAARAVPFAHGNDGGGSLRVPASCCGVFGLKPSRGRMPCGPLIGEGWAGMSIDHAITRSVRDSAALLDATAGADLGAPYAAPTQQAPFLAAVERDPGPLRIALVEHLAPWPTGPHALAAVRHSAELCSRLGHHVEPARLPVDLPALLDQLFDIIGPSTRSYLDMLGQLRGAPIADAELEPRTRVILREKGQASGARYAAAVAAIHALGRRLASMLVHYDLILTPALTREPPRLGSLDAFDETITFAQLIEDFHSYCPFTALFNASGQPAMSVPLYWSPAGLPIGAHFAARFGEETTLLALAAQLERAHPWAARVPALNANAARR</sequence>
<evidence type="ECO:0000313" key="4">
    <source>
        <dbReference type="Proteomes" id="UP000239865"/>
    </source>
</evidence>
<protein>
    <submittedName>
        <fullName evidence="3">Amidase</fullName>
    </submittedName>
</protein>
<proteinExistence type="inferred from homology"/>
<evidence type="ECO:0000313" key="3">
    <source>
        <dbReference type="EMBL" id="PPU73053.1"/>
    </source>
</evidence>
<dbReference type="OrthoDB" id="9811471at2"/>
<accession>A0A2S7DGV0</accession>
<dbReference type="SUPFAM" id="SSF75304">
    <property type="entry name" value="Amidase signature (AS) enzymes"/>
    <property type="match status" value="1"/>
</dbReference>
<dbReference type="InterPro" id="IPR000120">
    <property type="entry name" value="Amidase"/>
</dbReference>
<dbReference type="PANTHER" id="PTHR11895:SF7">
    <property type="entry name" value="GLUTAMYL-TRNA(GLN) AMIDOTRANSFERASE SUBUNIT A, MITOCHONDRIAL"/>
    <property type="match status" value="1"/>
</dbReference>
<dbReference type="AlphaFoldDB" id="A0A2S7DGV0"/>
<comment type="caution">
    <text evidence="3">The sequence shown here is derived from an EMBL/GenBank/DDBJ whole genome shotgun (WGS) entry which is preliminary data.</text>
</comment>
<evidence type="ECO:0000259" key="2">
    <source>
        <dbReference type="Pfam" id="PF01425"/>
    </source>
</evidence>
<gene>
    <name evidence="3" type="ORF">XmelCFBP4644_10190</name>
</gene>